<keyword evidence="2" id="KW-1185">Reference proteome</keyword>
<dbReference type="EMBL" id="QNVU01000072">
    <property type="protein sequence ID" value="REC40638.1"/>
    <property type="molecule type" value="Genomic_DNA"/>
</dbReference>
<organism evidence="1 2">
    <name type="scientific">Candidatus Chryseobacterium massiliense</name>
    <dbReference type="NCBI Taxonomy" id="204089"/>
    <lineage>
        <taxon>Bacteria</taxon>
        <taxon>Pseudomonadati</taxon>
        <taxon>Bacteroidota</taxon>
        <taxon>Flavobacteriia</taxon>
        <taxon>Flavobacteriales</taxon>
        <taxon>Weeksellaceae</taxon>
        <taxon>Chryseobacterium group</taxon>
        <taxon>Chryseobacterium</taxon>
    </lineage>
</organism>
<dbReference type="RefSeq" id="WP_116100069.1">
    <property type="nucleotide sequence ID" value="NZ_QNVU01000072.1"/>
</dbReference>
<evidence type="ECO:0000313" key="2">
    <source>
        <dbReference type="Proteomes" id="UP000256924"/>
    </source>
</evidence>
<sequence length="125" mass="14077">MVGRTLQFSFLPRFEKDGTFGAFLPTVSLGYYSNMLKTTSGISLMKSEFYHSHPNEGINPIPSPADINSGQNDTIPIPKMGVYSGGVYNLGNYTLVYTNIKNKGHFCSWSFLLKLWKQKNIHSYI</sequence>
<dbReference type="AlphaFoldDB" id="A0A3D9AGX4"/>
<protein>
    <submittedName>
        <fullName evidence="1">Uncharacterized protein</fullName>
    </submittedName>
</protein>
<accession>A0A3D9AGX4</accession>
<evidence type="ECO:0000313" key="1">
    <source>
        <dbReference type="EMBL" id="REC40638.1"/>
    </source>
</evidence>
<comment type="caution">
    <text evidence="1">The sequence shown here is derived from an EMBL/GenBank/DDBJ whole genome shotgun (WGS) entry which is preliminary data.</text>
</comment>
<dbReference type="Proteomes" id="UP000256924">
    <property type="component" value="Unassembled WGS sequence"/>
</dbReference>
<gene>
    <name evidence="1" type="ORF">DRF68_19875</name>
</gene>
<name>A0A3D9AGX4_9FLAO</name>
<proteinExistence type="predicted"/>
<reference evidence="1 2" key="1">
    <citation type="journal article" date="2004" name="Emerg. Infect. Dis.">
        <title>Amoebae-resisting bacteria isolated from human nasal swabs by amoebal coculture.</title>
        <authorList>
            <person name="Greub G."/>
            <person name="La Scola B."/>
            <person name="Raoult D."/>
        </authorList>
    </citation>
    <scope>NUCLEOTIDE SEQUENCE [LARGE SCALE GENOMIC DNA]</scope>
    <source>
        <strain evidence="1 2">CCUG 51329</strain>
    </source>
</reference>